<proteinExistence type="predicted"/>
<gene>
    <name evidence="2" type="ORF">V1286_005008</name>
</gene>
<evidence type="ECO:0000313" key="3">
    <source>
        <dbReference type="Proteomes" id="UP001364224"/>
    </source>
</evidence>
<sequence length="172" mass="18636">MAFVQFTQPDDQPIVINTDRIVTATPLPDGQGTRITFNNGGHQDVKQLIADVLRQLNISASAQDIAAWANHSADQVRSCTFLSAAQCRRLGRRPLRSRIEPGWDGEHGPEGDQDQAQKLSQPGEDTAEVIADGGEDYVGCIAGPAFEVTAAEVASDFRRSRARWRSGAAVHV</sequence>
<dbReference type="Proteomes" id="UP001364224">
    <property type="component" value="Unassembled WGS sequence"/>
</dbReference>
<evidence type="ECO:0000313" key="2">
    <source>
        <dbReference type="EMBL" id="MEH2557479.1"/>
    </source>
</evidence>
<feature type="compositionally biased region" description="Basic and acidic residues" evidence="1">
    <location>
        <begin position="97"/>
        <end position="110"/>
    </location>
</feature>
<reference evidence="2 3" key="1">
    <citation type="submission" date="2024-02" db="EMBL/GenBank/DDBJ databases">
        <title>Adaptive strategies in a cosmopolitan and abundant soil bacterium.</title>
        <authorList>
            <person name="Carini P."/>
        </authorList>
    </citation>
    <scope>NUCLEOTIDE SEQUENCE [LARGE SCALE GENOMIC DNA]</scope>
    <source>
        <strain evidence="2 3">AZCC 1608</strain>
    </source>
</reference>
<organism evidence="2 3">
    <name type="scientific">Bradyrhizobium algeriense</name>
    <dbReference type="NCBI Taxonomy" id="634784"/>
    <lineage>
        <taxon>Bacteria</taxon>
        <taxon>Pseudomonadati</taxon>
        <taxon>Pseudomonadota</taxon>
        <taxon>Alphaproteobacteria</taxon>
        <taxon>Hyphomicrobiales</taxon>
        <taxon>Nitrobacteraceae</taxon>
        <taxon>Bradyrhizobium</taxon>
    </lineage>
</organism>
<accession>A0ABU8BG10</accession>
<comment type="caution">
    <text evidence="2">The sequence shown here is derived from an EMBL/GenBank/DDBJ whole genome shotgun (WGS) entry which is preliminary data.</text>
</comment>
<protein>
    <submittedName>
        <fullName evidence="2">Uncharacterized protein</fullName>
    </submittedName>
</protein>
<keyword evidence="3" id="KW-1185">Reference proteome</keyword>
<feature type="region of interest" description="Disordered" evidence="1">
    <location>
        <begin position="97"/>
        <end position="124"/>
    </location>
</feature>
<dbReference type="EMBL" id="JAZHRV010000001">
    <property type="protein sequence ID" value="MEH2557479.1"/>
    <property type="molecule type" value="Genomic_DNA"/>
</dbReference>
<evidence type="ECO:0000256" key="1">
    <source>
        <dbReference type="SAM" id="MobiDB-lite"/>
    </source>
</evidence>
<name>A0ABU8BG10_9BRAD</name>